<proteinExistence type="predicted"/>
<dbReference type="EMBL" id="RSCJ01000036">
    <property type="protein sequence ID" value="RUR73399.1"/>
    <property type="molecule type" value="Genomic_DNA"/>
</dbReference>
<organism evidence="1 2">
    <name type="scientific">Chlorogloeopsis fritschii PCC 6912</name>
    <dbReference type="NCBI Taxonomy" id="211165"/>
    <lineage>
        <taxon>Bacteria</taxon>
        <taxon>Bacillati</taxon>
        <taxon>Cyanobacteriota</taxon>
        <taxon>Cyanophyceae</taxon>
        <taxon>Nostocales</taxon>
        <taxon>Chlorogloeopsidaceae</taxon>
        <taxon>Chlorogloeopsis</taxon>
    </lineage>
</organism>
<dbReference type="RefSeq" id="WP_016876658.1">
    <property type="nucleotide sequence ID" value="NZ_AJLN01000148.1"/>
</dbReference>
<keyword evidence="2" id="KW-1185">Reference proteome</keyword>
<evidence type="ECO:0000313" key="2">
    <source>
        <dbReference type="Proteomes" id="UP000268857"/>
    </source>
</evidence>
<protein>
    <submittedName>
        <fullName evidence="1">Uncharacterized protein</fullName>
    </submittedName>
</protein>
<gene>
    <name evidence="1" type="ORF">PCC6912_57570</name>
</gene>
<comment type="caution">
    <text evidence="1">The sequence shown here is derived from an EMBL/GenBank/DDBJ whole genome shotgun (WGS) entry which is preliminary data.</text>
</comment>
<sequence length="487" mass="55434">MSEINQLISEPLASTIAKHPGLVELFRYPLMEAIVERRTRRVARGACISAGELSYTSPNQPEPLSPLEEAILIVATGMTGITTHDGPLHKPEGGKELGTPFLNIVARSGSSADNSQATSFFMINDEGIWLIKKLKGREALAALGDLPPKWEDWTEEHWLKAAASVKHRISDRRLDFPRIYPYYLGWNKQISNLPGTTVFFPVVDCTRQYINVLLILLSEPEGQKPLFVDDWQKFRPKSWADWKAWIGMHLGLVPWIPYQPIGGIDRAQGGFVNPNNVVPLGLAQTMRTDYECFFILQNLMLISQAMGLGSWIHGSVFQPYILERNPAKDWYGLGFRMEKPTPAKKRWAPLPTPQTNPVGIDGVLEGLCPPYVKSMDEAVDRVIEDKFGSQGAYGDKDVFTRSYKNRSSGEAFLRNAEPHSKEAIQYTKDICNYIWETYGRFPAHIDAFYVPGIWLQFSNLEMEYYQQYYDPELFRRQAQHDQIWGKK</sequence>
<dbReference type="Proteomes" id="UP000268857">
    <property type="component" value="Unassembled WGS sequence"/>
</dbReference>
<name>A0A3S0ZVR1_CHLFR</name>
<dbReference type="AlphaFoldDB" id="A0A3S0ZVR1"/>
<accession>A0A3S0ZVR1</accession>
<reference evidence="1 2" key="1">
    <citation type="journal article" date="2019" name="Genome Biol. Evol.">
        <title>Day and night: Metabolic profiles and evolutionary relationships of six axenic non-marine cyanobacteria.</title>
        <authorList>
            <person name="Will S.E."/>
            <person name="Henke P."/>
            <person name="Boedeker C."/>
            <person name="Huang S."/>
            <person name="Brinkmann H."/>
            <person name="Rohde M."/>
            <person name="Jarek M."/>
            <person name="Friedl T."/>
            <person name="Seufert S."/>
            <person name="Schumacher M."/>
            <person name="Overmann J."/>
            <person name="Neumann-Schaal M."/>
            <person name="Petersen J."/>
        </authorList>
    </citation>
    <scope>NUCLEOTIDE SEQUENCE [LARGE SCALE GENOMIC DNA]</scope>
    <source>
        <strain evidence="1 2">PCC 6912</strain>
    </source>
</reference>
<dbReference type="STRING" id="211165.GCA_000317285_06424"/>
<evidence type="ECO:0000313" key="1">
    <source>
        <dbReference type="EMBL" id="RUR73399.1"/>
    </source>
</evidence>
<dbReference type="OrthoDB" id="5464610at2"/>